<name>A0A1F7ZWU8_9EURO</name>
<keyword evidence="2" id="KW-1185">Reference proteome</keyword>
<dbReference type="AlphaFoldDB" id="A0A1F7ZWU8"/>
<evidence type="ECO:0000313" key="1">
    <source>
        <dbReference type="EMBL" id="OGM43518.1"/>
    </source>
</evidence>
<dbReference type="RefSeq" id="XP_022387235.1">
    <property type="nucleotide sequence ID" value="XM_022535188.1"/>
</dbReference>
<sequence length="89" mass="9952">MSAASGQRAGYSLLTLTIMPDVKVCHLFLQLAQCAEYLTRSDQTDALRAVMDSKTFFSHPAGEEVPFLMLAAFQFLLSPNRPRPIAQRY</sequence>
<dbReference type="GeneID" id="34451449"/>
<evidence type="ECO:0000313" key="2">
    <source>
        <dbReference type="Proteomes" id="UP000179179"/>
    </source>
</evidence>
<organism evidence="1 2">
    <name type="scientific">Aspergillus bombycis</name>
    <dbReference type="NCBI Taxonomy" id="109264"/>
    <lineage>
        <taxon>Eukaryota</taxon>
        <taxon>Fungi</taxon>
        <taxon>Dikarya</taxon>
        <taxon>Ascomycota</taxon>
        <taxon>Pezizomycotina</taxon>
        <taxon>Eurotiomycetes</taxon>
        <taxon>Eurotiomycetidae</taxon>
        <taxon>Eurotiales</taxon>
        <taxon>Aspergillaceae</taxon>
        <taxon>Aspergillus</taxon>
    </lineage>
</organism>
<accession>A0A1F7ZWU8</accession>
<gene>
    <name evidence="1" type="ORF">ABOM_008059</name>
</gene>
<dbReference type="Proteomes" id="UP000179179">
    <property type="component" value="Unassembled WGS sequence"/>
</dbReference>
<proteinExistence type="predicted"/>
<protein>
    <submittedName>
        <fullName evidence="1">Uncharacterized protein</fullName>
    </submittedName>
</protein>
<reference evidence="1 2" key="1">
    <citation type="journal article" date="2016" name="Genome Biol. Evol.">
        <title>Draft genome sequence of an aflatoxigenic Aspergillus species, A. bombycis.</title>
        <authorList>
            <person name="Moore G.G."/>
            <person name="Mack B.M."/>
            <person name="Beltz S.B."/>
            <person name="Gilbert M.K."/>
        </authorList>
    </citation>
    <scope>NUCLEOTIDE SEQUENCE [LARGE SCALE GENOMIC DNA]</scope>
    <source>
        <strain evidence="2">NRRL 26010</strain>
    </source>
</reference>
<comment type="caution">
    <text evidence="1">The sequence shown here is derived from an EMBL/GenBank/DDBJ whole genome shotgun (WGS) entry which is preliminary data.</text>
</comment>
<dbReference type="EMBL" id="LYCR01000069">
    <property type="protein sequence ID" value="OGM43518.1"/>
    <property type="molecule type" value="Genomic_DNA"/>
</dbReference>